<sequence length="68" mass="7898">MSKNIHEKPLSWQNGAEPFCERVQNDISVGPFTMGNDNNKDTRRRCFFQKPLVNIIHGSQCYSETERP</sequence>
<dbReference type="WBParaSite" id="L893_g13778.t1">
    <property type="protein sequence ID" value="L893_g13778.t1"/>
    <property type="gene ID" value="L893_g13778"/>
</dbReference>
<dbReference type="Proteomes" id="UP000095287">
    <property type="component" value="Unplaced"/>
</dbReference>
<accession>A0A1I7Y8C2</accession>
<protein>
    <submittedName>
        <fullName evidence="2">Uncharacterized protein</fullName>
    </submittedName>
</protein>
<evidence type="ECO:0000313" key="1">
    <source>
        <dbReference type="Proteomes" id="UP000095287"/>
    </source>
</evidence>
<name>A0A1I7Y8C2_9BILA</name>
<dbReference type="AlphaFoldDB" id="A0A1I7Y8C2"/>
<evidence type="ECO:0000313" key="2">
    <source>
        <dbReference type="WBParaSite" id="L893_g13778.t1"/>
    </source>
</evidence>
<reference evidence="2" key="1">
    <citation type="submission" date="2016-11" db="UniProtKB">
        <authorList>
            <consortium name="WormBaseParasite"/>
        </authorList>
    </citation>
    <scope>IDENTIFICATION</scope>
</reference>
<proteinExistence type="predicted"/>
<organism evidence="1 2">
    <name type="scientific">Steinernema glaseri</name>
    <dbReference type="NCBI Taxonomy" id="37863"/>
    <lineage>
        <taxon>Eukaryota</taxon>
        <taxon>Metazoa</taxon>
        <taxon>Ecdysozoa</taxon>
        <taxon>Nematoda</taxon>
        <taxon>Chromadorea</taxon>
        <taxon>Rhabditida</taxon>
        <taxon>Tylenchina</taxon>
        <taxon>Panagrolaimomorpha</taxon>
        <taxon>Strongyloidoidea</taxon>
        <taxon>Steinernematidae</taxon>
        <taxon>Steinernema</taxon>
    </lineage>
</organism>
<keyword evidence="1" id="KW-1185">Reference proteome</keyword>